<dbReference type="AlphaFoldDB" id="A0A7W7NYW8"/>
<dbReference type="InterPro" id="IPR014729">
    <property type="entry name" value="Rossmann-like_a/b/a_fold"/>
</dbReference>
<dbReference type="RefSeq" id="WP_184586374.1">
    <property type="nucleotide sequence ID" value="NZ_JACHLI010000003.1"/>
</dbReference>
<reference evidence="1 2" key="1">
    <citation type="submission" date="2020-08" db="EMBL/GenBank/DDBJ databases">
        <title>Functional genomics of gut bacteria from endangered species of beetles.</title>
        <authorList>
            <person name="Carlos-Shanley C."/>
        </authorList>
    </citation>
    <scope>NUCLEOTIDE SEQUENCE [LARGE SCALE GENOMIC DNA]</scope>
    <source>
        <strain evidence="1 2">S00179</strain>
    </source>
</reference>
<dbReference type="SUPFAM" id="SSF48173">
    <property type="entry name" value="Cryptochrome/photolyase FAD-binding domain"/>
    <property type="match status" value="1"/>
</dbReference>
<proteinExistence type="predicted"/>
<dbReference type="Gene3D" id="1.10.579.10">
    <property type="entry name" value="DNA Cyclobutane Dipyrimidine Photolyase, subunit A, domain 3"/>
    <property type="match status" value="1"/>
</dbReference>
<dbReference type="Gene3D" id="1.10.10.1710">
    <property type="entry name" value="Deoxyribodipyrimidine photolyase-related"/>
    <property type="match status" value="1"/>
</dbReference>
<evidence type="ECO:0000313" key="1">
    <source>
        <dbReference type="EMBL" id="MBB4862148.1"/>
    </source>
</evidence>
<dbReference type="PANTHER" id="PTHR38657:SF1">
    <property type="entry name" value="SLR1343 PROTEIN"/>
    <property type="match status" value="1"/>
</dbReference>
<dbReference type="Pfam" id="PF04244">
    <property type="entry name" value="DPRP"/>
    <property type="match status" value="1"/>
</dbReference>
<dbReference type="InterPro" id="IPR007357">
    <property type="entry name" value="PhrB-like"/>
</dbReference>
<dbReference type="InterPro" id="IPR052551">
    <property type="entry name" value="UV-DNA_repair_photolyase"/>
</dbReference>
<protein>
    <submittedName>
        <fullName evidence="1">Deoxyribodipyrimidine photolyase-related protein</fullName>
    </submittedName>
</protein>
<comment type="caution">
    <text evidence="1">The sequence shown here is derived from an EMBL/GenBank/DDBJ whole genome shotgun (WGS) entry which is preliminary data.</text>
</comment>
<keyword evidence="1" id="KW-0456">Lyase</keyword>
<dbReference type="GO" id="GO:0016829">
    <property type="term" value="F:lyase activity"/>
    <property type="evidence" value="ECO:0007669"/>
    <property type="project" value="UniProtKB-KW"/>
</dbReference>
<name>A0A7W7NYW8_PSENT</name>
<dbReference type="Gene3D" id="3.40.50.620">
    <property type="entry name" value="HUPs"/>
    <property type="match status" value="1"/>
</dbReference>
<organism evidence="1 2">
    <name type="scientific">Pseudomonas nitroreducens</name>
    <dbReference type="NCBI Taxonomy" id="46680"/>
    <lineage>
        <taxon>Bacteria</taxon>
        <taxon>Pseudomonadati</taxon>
        <taxon>Pseudomonadota</taxon>
        <taxon>Gammaproteobacteria</taxon>
        <taxon>Pseudomonadales</taxon>
        <taxon>Pseudomonadaceae</taxon>
        <taxon>Pseudomonas</taxon>
    </lineage>
</organism>
<gene>
    <name evidence="1" type="ORF">HNP46_000986</name>
</gene>
<dbReference type="Proteomes" id="UP000566995">
    <property type="component" value="Unassembled WGS sequence"/>
</dbReference>
<dbReference type="PANTHER" id="PTHR38657">
    <property type="entry name" value="SLR1343 PROTEIN"/>
    <property type="match status" value="1"/>
</dbReference>
<dbReference type="Gene3D" id="1.25.40.80">
    <property type="match status" value="1"/>
</dbReference>
<dbReference type="InterPro" id="IPR036134">
    <property type="entry name" value="Crypto/Photolyase_FAD-like_sf"/>
</dbReference>
<accession>A0A7W7NYW8</accession>
<dbReference type="EMBL" id="JACHLI010000003">
    <property type="protein sequence ID" value="MBB4862148.1"/>
    <property type="molecule type" value="Genomic_DNA"/>
</dbReference>
<sequence length="513" mass="58552">MTHKARRLGLVLGDQLSFELSLFEALDPACDAILMAEVNDEARYVPHHPQKIVLIFSAMRHFAQALRERGWRVIYVTLDDPDNSGSIVGELQRWQVALGAPQVHVTECGEWRLQEALRAAPLPLVTHEDTRFLCSRQAFARWAGTRRQLRMENFYHEMRRRTGLLMEPDGQPVGGSWNLDADNRKPLPRGLRGPFPARFGRDAITREVMQLVGARFGDHYGRLDGFDYPVSHAQAEELWQHFLDFSLPAFGDYQDAMAEGEPYLFHARISAALNIGLLDVRQLASDVEQAYQQGQVPLNAAEGFIRQLIGWREYVRGIYWLRMPDYAQLNFLGNHRPLPEFYWTARTDMRCMAQAIGQTLELGYAHHIQRLMVTGNFALLAGIAPPAICDWYLAVYLDAFDWVELPNTLGMVMHADGGYLGSKPYCASGKYIQRMSDHCGACRYRVDHASEDDACPFNALYWHFLMRHRDRLGSNPRLAMAYRNLQRMGDERGLALWQRGEALLARLDAGESL</sequence>
<evidence type="ECO:0000313" key="2">
    <source>
        <dbReference type="Proteomes" id="UP000566995"/>
    </source>
</evidence>